<evidence type="ECO:0000313" key="1">
    <source>
        <dbReference type="EnsemblMetazoa" id="Aqu2.1.38078_001"/>
    </source>
</evidence>
<dbReference type="AlphaFoldDB" id="A0A1X7VDK8"/>
<sequence>MSELIFHHSTLKIVSLISTISLEKIAVLNILFICTAMCHNTKSHSIMMRHPEPEASTRLFL</sequence>
<reference evidence="1" key="1">
    <citation type="submission" date="2017-05" db="UniProtKB">
        <authorList>
            <consortium name="EnsemblMetazoa"/>
        </authorList>
    </citation>
    <scope>IDENTIFICATION</scope>
</reference>
<dbReference type="EnsemblMetazoa" id="Aqu2.1.38078_001">
    <property type="protein sequence ID" value="Aqu2.1.38078_001"/>
    <property type="gene ID" value="Aqu2.1.38078"/>
</dbReference>
<organism evidence="1">
    <name type="scientific">Amphimedon queenslandica</name>
    <name type="common">Sponge</name>
    <dbReference type="NCBI Taxonomy" id="400682"/>
    <lineage>
        <taxon>Eukaryota</taxon>
        <taxon>Metazoa</taxon>
        <taxon>Porifera</taxon>
        <taxon>Demospongiae</taxon>
        <taxon>Heteroscleromorpha</taxon>
        <taxon>Haplosclerida</taxon>
        <taxon>Niphatidae</taxon>
        <taxon>Amphimedon</taxon>
    </lineage>
</organism>
<accession>A0A1X7VDK8</accession>
<protein>
    <submittedName>
        <fullName evidence="1">Uncharacterized protein</fullName>
    </submittedName>
</protein>
<proteinExistence type="predicted"/>
<name>A0A1X7VDK8_AMPQE</name>
<dbReference type="InParanoid" id="A0A1X7VDK8"/>